<dbReference type="AlphaFoldDB" id="A0A8H7WDJ1"/>
<evidence type="ECO:0000313" key="3">
    <source>
        <dbReference type="Proteomes" id="UP000664132"/>
    </source>
</evidence>
<reference evidence="2" key="1">
    <citation type="submission" date="2021-02" db="EMBL/GenBank/DDBJ databases">
        <title>Genome sequence Cadophora malorum strain M34.</title>
        <authorList>
            <person name="Stefanovic E."/>
            <person name="Vu D."/>
            <person name="Scully C."/>
            <person name="Dijksterhuis J."/>
            <person name="Roader J."/>
            <person name="Houbraken J."/>
        </authorList>
    </citation>
    <scope>NUCLEOTIDE SEQUENCE</scope>
    <source>
        <strain evidence="2">M34</strain>
    </source>
</reference>
<keyword evidence="3" id="KW-1185">Reference proteome</keyword>
<name>A0A8H7WDJ1_9HELO</name>
<comment type="caution">
    <text evidence="2">The sequence shown here is derived from an EMBL/GenBank/DDBJ whole genome shotgun (WGS) entry which is preliminary data.</text>
</comment>
<evidence type="ECO:0000256" key="1">
    <source>
        <dbReference type="SAM" id="MobiDB-lite"/>
    </source>
</evidence>
<feature type="region of interest" description="Disordered" evidence="1">
    <location>
        <begin position="308"/>
        <end position="344"/>
    </location>
</feature>
<dbReference type="Proteomes" id="UP000664132">
    <property type="component" value="Unassembled WGS sequence"/>
</dbReference>
<gene>
    <name evidence="2" type="ORF">IFR04_003963</name>
</gene>
<evidence type="ECO:0000313" key="2">
    <source>
        <dbReference type="EMBL" id="KAG4422893.1"/>
    </source>
</evidence>
<dbReference type="OrthoDB" id="3455134at2759"/>
<organism evidence="2 3">
    <name type="scientific">Cadophora malorum</name>
    <dbReference type="NCBI Taxonomy" id="108018"/>
    <lineage>
        <taxon>Eukaryota</taxon>
        <taxon>Fungi</taxon>
        <taxon>Dikarya</taxon>
        <taxon>Ascomycota</taxon>
        <taxon>Pezizomycotina</taxon>
        <taxon>Leotiomycetes</taxon>
        <taxon>Helotiales</taxon>
        <taxon>Ploettnerulaceae</taxon>
        <taxon>Cadophora</taxon>
    </lineage>
</organism>
<dbReference type="EMBL" id="JAFJYH010000042">
    <property type="protein sequence ID" value="KAG4422893.1"/>
    <property type="molecule type" value="Genomic_DNA"/>
</dbReference>
<accession>A0A8H7WDJ1</accession>
<sequence length="632" mass="71829">MDCKVDGRKYVLISQPSRWQKKRERVVVQSPLLNIPKDVSLVPVRRFNGEQQNVVCYLPRTDFEKDSSDAYRRTHVSNSPSSIEAHGIAICDSSPSEDFLYSRNDRIWIYVDSRTEEYKDTVPVINLRTHQNGVIPIEHVCWFPKIKSTSMCSVTKSSREQLWTPGGSARQCKLSGSKKYALWSFVICQYTDGTQTVGKSVMIPAKDNQTEVTRHLSSNESNTLFEARLRCMMAEPSDGCPIQPLTPPASPELENNTKLEKGKEAQRQPDNPLPIDKDCWARIVDMASRRASRSNHYVLRNSPIHPQRSLSVAGSESRGRSAAFGQHNDEYEDSTNSDLDSIDTCSRDVSPDRISTAENLQRASLGRFYSEGIDFFESLKKFSSNEVSEGRPNRLAFSAADPLVANDPTRISANWEANRPEHNPKLDGLCQNNDPYCLYTAKCTRRHYHPDQAKCRLDKPPLLENHELSHESLDKHWDGWLEANNGTLPPDRHVDHEHCITRLRPYPAGAGDCLLAANPRNNHRCCVWDETDFDGIPQNFIRAYNRSKHAEAQRHRIAIFDQSKLVKTEIRLPDHGLMKDQLDLGGQTFHFELENGSLDSELGHLEMDQIILESDDRSQDNDRIWSDDSSLG</sequence>
<proteinExistence type="predicted"/>
<protein>
    <submittedName>
        <fullName evidence="2">Uncharacterized protein</fullName>
    </submittedName>
</protein>